<protein>
    <recommendedName>
        <fullName evidence="7">DSS1/SEM1 protein</fullName>
    </recommendedName>
</protein>
<evidence type="ECO:0000313" key="5">
    <source>
        <dbReference type="EMBL" id="KAG2922079.1"/>
    </source>
</evidence>
<evidence type="ECO:0000313" key="4">
    <source>
        <dbReference type="EMBL" id="KAG2904726.1"/>
    </source>
</evidence>
<dbReference type="PANTHER" id="PTHR16771:SF0">
    <property type="entry name" value="26S PROTEASOME COMPLEX SUBUNIT SEM1"/>
    <property type="match status" value="1"/>
</dbReference>
<dbReference type="Proteomes" id="UP000735874">
    <property type="component" value="Unassembled WGS sequence"/>
</dbReference>
<name>A0A8T1BM19_9STRA</name>
<reference evidence="4" key="1">
    <citation type="submission" date="2018-10" db="EMBL/GenBank/DDBJ databases">
        <title>Effector identification in a new, highly contiguous assembly of the strawberry crown rot pathogen Phytophthora cactorum.</title>
        <authorList>
            <person name="Armitage A.D."/>
            <person name="Nellist C.F."/>
            <person name="Bates H."/>
            <person name="Vickerstaff R.J."/>
            <person name="Harrison R.J."/>
        </authorList>
    </citation>
    <scope>NUCLEOTIDE SEQUENCE</scope>
    <source>
        <strain evidence="3">15-7</strain>
        <strain evidence="4">4032</strain>
        <strain evidence="5">4040</strain>
    </source>
</reference>
<gene>
    <name evidence="3" type="ORF">PC113_g15318</name>
    <name evidence="4" type="ORF">PC115_g14862</name>
    <name evidence="5" type="ORF">PC117_g16065</name>
</gene>
<dbReference type="InterPro" id="IPR007834">
    <property type="entry name" value="DSS1_SEM1"/>
</dbReference>
<dbReference type="GO" id="GO:0000724">
    <property type="term" value="P:double-strand break repair via homologous recombination"/>
    <property type="evidence" value="ECO:0007669"/>
    <property type="project" value="TreeGrafter"/>
</dbReference>
<dbReference type="GO" id="GO:0043248">
    <property type="term" value="P:proteasome assembly"/>
    <property type="evidence" value="ECO:0007669"/>
    <property type="project" value="InterPro"/>
</dbReference>
<sequence>MWTTSLLPRQDRPIQPTNTETMSKPTEKKSKPTAGKAAAPATSEKAPVLVVVTEEDDEFEEFEDADWNGQAEEKDAHIKQQWQDDWDVDEADDEFCNQLRKELQKTK</sequence>
<comment type="caution">
    <text evidence="4">The sequence shown here is derived from an EMBL/GenBank/DDBJ whole genome shotgun (WGS) entry which is preliminary data.</text>
</comment>
<dbReference type="EMBL" id="RCMK01000557">
    <property type="protein sequence ID" value="KAG2922079.1"/>
    <property type="molecule type" value="Genomic_DNA"/>
</dbReference>
<feature type="compositionally biased region" description="Low complexity" evidence="2">
    <location>
        <begin position="32"/>
        <end position="47"/>
    </location>
</feature>
<dbReference type="Proteomes" id="UP000774804">
    <property type="component" value="Unassembled WGS sequence"/>
</dbReference>
<feature type="region of interest" description="Disordered" evidence="2">
    <location>
        <begin position="1"/>
        <end position="48"/>
    </location>
</feature>
<dbReference type="GO" id="GO:0008541">
    <property type="term" value="C:proteasome regulatory particle, lid subcomplex"/>
    <property type="evidence" value="ECO:0007669"/>
    <property type="project" value="InterPro"/>
</dbReference>
<evidence type="ECO:0000313" key="3">
    <source>
        <dbReference type="EMBL" id="KAG2852105.1"/>
    </source>
</evidence>
<evidence type="ECO:0000256" key="2">
    <source>
        <dbReference type="SAM" id="MobiDB-lite"/>
    </source>
</evidence>
<proteinExistence type="inferred from homology"/>
<dbReference type="EMBL" id="RCMI01000583">
    <property type="protein sequence ID" value="KAG2904726.1"/>
    <property type="molecule type" value="Genomic_DNA"/>
</dbReference>
<dbReference type="Proteomes" id="UP000736787">
    <property type="component" value="Unassembled WGS sequence"/>
</dbReference>
<organism evidence="4 6">
    <name type="scientific">Phytophthora cactorum</name>
    <dbReference type="NCBI Taxonomy" id="29920"/>
    <lineage>
        <taxon>Eukaryota</taxon>
        <taxon>Sar</taxon>
        <taxon>Stramenopiles</taxon>
        <taxon>Oomycota</taxon>
        <taxon>Peronosporomycetes</taxon>
        <taxon>Peronosporales</taxon>
        <taxon>Peronosporaceae</taxon>
        <taxon>Phytophthora</taxon>
    </lineage>
</organism>
<accession>A0A8T1BM19</accession>
<dbReference type="EMBL" id="RCMG01000562">
    <property type="protein sequence ID" value="KAG2852105.1"/>
    <property type="molecule type" value="Genomic_DNA"/>
</dbReference>
<dbReference type="PANTHER" id="PTHR16771">
    <property type="entry name" value="26 PROTEASOME COMPLEX SUBUNIT DSS1"/>
    <property type="match status" value="1"/>
</dbReference>
<evidence type="ECO:0008006" key="7">
    <source>
        <dbReference type="Google" id="ProtNLM"/>
    </source>
</evidence>
<dbReference type="SMART" id="SM01385">
    <property type="entry name" value="DSS1_SEM1"/>
    <property type="match status" value="1"/>
</dbReference>
<comment type="similarity">
    <text evidence="1">Belongs to the DSS1/SEM1 family.</text>
</comment>
<dbReference type="AlphaFoldDB" id="A0A8T1BM19"/>
<dbReference type="GO" id="GO:0006406">
    <property type="term" value="P:mRNA export from nucleus"/>
    <property type="evidence" value="ECO:0007669"/>
    <property type="project" value="InterPro"/>
</dbReference>
<feature type="compositionally biased region" description="Polar residues" evidence="2">
    <location>
        <begin position="15"/>
        <end position="24"/>
    </location>
</feature>
<evidence type="ECO:0000256" key="1">
    <source>
        <dbReference type="ARBA" id="ARBA00034491"/>
    </source>
</evidence>
<evidence type="ECO:0000313" key="6">
    <source>
        <dbReference type="Proteomes" id="UP000774804"/>
    </source>
</evidence>
<dbReference type="Pfam" id="PF05160">
    <property type="entry name" value="DSS1_SEM1"/>
    <property type="match status" value="1"/>
</dbReference>